<keyword evidence="1" id="KW-0472">Membrane</keyword>
<evidence type="ECO:0000313" key="3">
    <source>
        <dbReference type="Proteomes" id="UP001156831"/>
    </source>
</evidence>
<comment type="caution">
    <text evidence="2">The sequence shown here is derived from an EMBL/GenBank/DDBJ whole genome shotgun (WGS) entry which is preliminary data.</text>
</comment>
<name>A0ABT6JPA5_9GAMM</name>
<accession>A0ABT6JPA5</accession>
<organism evidence="2 3">
    <name type="scientific">Luteimonas rhizosphaericola</name>
    <dbReference type="NCBI Taxonomy" id="3042024"/>
    <lineage>
        <taxon>Bacteria</taxon>
        <taxon>Pseudomonadati</taxon>
        <taxon>Pseudomonadota</taxon>
        <taxon>Gammaproteobacteria</taxon>
        <taxon>Lysobacterales</taxon>
        <taxon>Lysobacteraceae</taxon>
        <taxon>Luteimonas</taxon>
    </lineage>
</organism>
<reference evidence="2 3" key="1">
    <citation type="submission" date="2023-04" db="EMBL/GenBank/DDBJ databases">
        <title>Luteimonas sp. M1R5S18.</title>
        <authorList>
            <person name="Sun J.-Q."/>
        </authorList>
    </citation>
    <scope>NUCLEOTIDE SEQUENCE [LARGE SCALE GENOMIC DNA]</scope>
    <source>
        <strain evidence="2 3">M1R5S18</strain>
    </source>
</reference>
<evidence type="ECO:0000256" key="1">
    <source>
        <dbReference type="SAM" id="Phobius"/>
    </source>
</evidence>
<dbReference type="Pfam" id="PF07963">
    <property type="entry name" value="N_methyl"/>
    <property type="match status" value="1"/>
</dbReference>
<dbReference type="NCBIfam" id="TIGR02532">
    <property type="entry name" value="IV_pilin_GFxxxE"/>
    <property type="match status" value="1"/>
</dbReference>
<sequence>MSNSARQWRASAGRRLAARRGMRGLSLIEILVSVVILGIGLLGVAAMQSLALRGGQSSLEASQVVMQSNAIIEAMRANRANAGAYNTGGAWVCAAGAGGTLAQNDMVNWITTLKENVSGTVNAAADVTTCGQIAGCPDACVVSVRWDDSRAGGDNDRTFTTRTRI</sequence>
<proteinExistence type="predicted"/>
<evidence type="ECO:0000313" key="2">
    <source>
        <dbReference type="EMBL" id="MDH5831931.1"/>
    </source>
</evidence>
<dbReference type="InterPro" id="IPR012902">
    <property type="entry name" value="N_methyl_site"/>
</dbReference>
<keyword evidence="1" id="KW-1133">Transmembrane helix</keyword>
<dbReference type="RefSeq" id="WP_280602881.1">
    <property type="nucleotide sequence ID" value="NZ_JARXRN010000028.1"/>
</dbReference>
<dbReference type="SUPFAM" id="SSF54523">
    <property type="entry name" value="Pili subunits"/>
    <property type="match status" value="1"/>
</dbReference>
<feature type="transmembrane region" description="Helical" evidence="1">
    <location>
        <begin position="24"/>
        <end position="47"/>
    </location>
</feature>
<dbReference type="EMBL" id="JARXRN010000028">
    <property type="protein sequence ID" value="MDH5831931.1"/>
    <property type="molecule type" value="Genomic_DNA"/>
</dbReference>
<dbReference type="InterPro" id="IPR045584">
    <property type="entry name" value="Pilin-like"/>
</dbReference>
<gene>
    <name evidence="2" type="ORF">QFW80_15530</name>
</gene>
<dbReference type="PROSITE" id="PS00409">
    <property type="entry name" value="PROKAR_NTER_METHYL"/>
    <property type="match status" value="1"/>
</dbReference>
<keyword evidence="1" id="KW-0812">Transmembrane</keyword>
<keyword evidence="3" id="KW-1185">Reference proteome</keyword>
<dbReference type="Proteomes" id="UP001156831">
    <property type="component" value="Unassembled WGS sequence"/>
</dbReference>
<protein>
    <submittedName>
        <fullName evidence="2">Prepilin-type N-terminal cleavage/methylation domain-containing protein</fullName>
    </submittedName>
</protein>